<feature type="region of interest" description="Disordered" evidence="1">
    <location>
        <begin position="1"/>
        <end position="197"/>
    </location>
</feature>
<organism evidence="2 3">
    <name type="scientific">Crepidotus variabilis</name>
    <dbReference type="NCBI Taxonomy" id="179855"/>
    <lineage>
        <taxon>Eukaryota</taxon>
        <taxon>Fungi</taxon>
        <taxon>Dikarya</taxon>
        <taxon>Basidiomycota</taxon>
        <taxon>Agaricomycotina</taxon>
        <taxon>Agaricomycetes</taxon>
        <taxon>Agaricomycetidae</taxon>
        <taxon>Agaricales</taxon>
        <taxon>Agaricineae</taxon>
        <taxon>Crepidotaceae</taxon>
        <taxon>Crepidotus</taxon>
    </lineage>
</organism>
<feature type="compositionally biased region" description="Polar residues" evidence="1">
    <location>
        <begin position="566"/>
        <end position="579"/>
    </location>
</feature>
<dbReference type="AlphaFoldDB" id="A0A9P6EBR3"/>
<feature type="compositionally biased region" description="Polar residues" evidence="1">
    <location>
        <begin position="1074"/>
        <end position="1095"/>
    </location>
</feature>
<dbReference type="EMBL" id="MU157870">
    <property type="protein sequence ID" value="KAF9526508.1"/>
    <property type="molecule type" value="Genomic_DNA"/>
</dbReference>
<feature type="compositionally biased region" description="Low complexity" evidence="1">
    <location>
        <begin position="43"/>
        <end position="79"/>
    </location>
</feature>
<feature type="compositionally biased region" description="Polar residues" evidence="1">
    <location>
        <begin position="626"/>
        <end position="638"/>
    </location>
</feature>
<feature type="compositionally biased region" description="Polar residues" evidence="1">
    <location>
        <begin position="105"/>
        <end position="117"/>
    </location>
</feature>
<evidence type="ECO:0000313" key="3">
    <source>
        <dbReference type="Proteomes" id="UP000807306"/>
    </source>
</evidence>
<feature type="compositionally biased region" description="Basic and acidic residues" evidence="1">
    <location>
        <begin position="788"/>
        <end position="812"/>
    </location>
</feature>
<reference evidence="2" key="1">
    <citation type="submission" date="2020-11" db="EMBL/GenBank/DDBJ databases">
        <authorList>
            <consortium name="DOE Joint Genome Institute"/>
            <person name="Ahrendt S."/>
            <person name="Riley R."/>
            <person name="Andreopoulos W."/>
            <person name="Labutti K."/>
            <person name="Pangilinan J."/>
            <person name="Ruiz-Duenas F.J."/>
            <person name="Barrasa J.M."/>
            <person name="Sanchez-Garcia M."/>
            <person name="Camarero S."/>
            <person name="Miyauchi S."/>
            <person name="Serrano A."/>
            <person name="Linde D."/>
            <person name="Babiker R."/>
            <person name="Drula E."/>
            <person name="Ayuso-Fernandez I."/>
            <person name="Pacheco R."/>
            <person name="Padilla G."/>
            <person name="Ferreira P."/>
            <person name="Barriuso J."/>
            <person name="Kellner H."/>
            <person name="Castanera R."/>
            <person name="Alfaro M."/>
            <person name="Ramirez L."/>
            <person name="Pisabarro A.G."/>
            <person name="Kuo A."/>
            <person name="Tritt A."/>
            <person name="Lipzen A."/>
            <person name="He G."/>
            <person name="Yan M."/>
            <person name="Ng V."/>
            <person name="Cullen D."/>
            <person name="Martin F."/>
            <person name="Rosso M.-N."/>
            <person name="Henrissat B."/>
            <person name="Hibbett D."/>
            <person name="Martinez A.T."/>
            <person name="Grigoriev I.V."/>
        </authorList>
    </citation>
    <scope>NUCLEOTIDE SEQUENCE</scope>
    <source>
        <strain evidence="2">CBS 506.95</strain>
    </source>
</reference>
<feature type="region of interest" description="Disordered" evidence="1">
    <location>
        <begin position="1056"/>
        <end position="1104"/>
    </location>
</feature>
<gene>
    <name evidence="2" type="ORF">CPB83DRAFT_456968</name>
</gene>
<feature type="compositionally biased region" description="Low complexity" evidence="1">
    <location>
        <begin position="162"/>
        <end position="177"/>
    </location>
</feature>
<feature type="compositionally biased region" description="Basic and acidic residues" evidence="1">
    <location>
        <begin position="181"/>
        <end position="197"/>
    </location>
</feature>
<feature type="region of interest" description="Disordered" evidence="1">
    <location>
        <begin position="513"/>
        <end position="541"/>
    </location>
</feature>
<dbReference type="Proteomes" id="UP000807306">
    <property type="component" value="Unassembled WGS sequence"/>
</dbReference>
<feature type="region of interest" description="Disordered" evidence="1">
    <location>
        <begin position="429"/>
        <end position="501"/>
    </location>
</feature>
<feature type="compositionally biased region" description="Basic and acidic residues" evidence="1">
    <location>
        <begin position="436"/>
        <end position="452"/>
    </location>
</feature>
<feature type="region of interest" description="Disordered" evidence="1">
    <location>
        <begin position="566"/>
        <end position="593"/>
    </location>
</feature>
<feature type="compositionally biased region" description="Polar residues" evidence="1">
    <location>
        <begin position="306"/>
        <end position="315"/>
    </location>
</feature>
<feature type="region of interest" description="Disordered" evidence="1">
    <location>
        <begin position="996"/>
        <end position="1036"/>
    </location>
</feature>
<feature type="region of interest" description="Disordered" evidence="1">
    <location>
        <begin position="783"/>
        <end position="936"/>
    </location>
</feature>
<feature type="compositionally biased region" description="Polar residues" evidence="1">
    <location>
        <begin position="455"/>
        <end position="471"/>
    </location>
</feature>
<accession>A0A9P6EBR3</accession>
<feature type="compositionally biased region" description="Low complexity" evidence="1">
    <location>
        <begin position="1013"/>
        <end position="1028"/>
    </location>
</feature>
<feature type="compositionally biased region" description="Basic and acidic residues" evidence="1">
    <location>
        <begin position="876"/>
        <end position="891"/>
    </location>
</feature>
<keyword evidence="3" id="KW-1185">Reference proteome</keyword>
<feature type="compositionally biased region" description="Low complexity" evidence="1">
    <location>
        <begin position="118"/>
        <end position="134"/>
    </location>
</feature>
<sequence length="1184" mass="121996">MAQSDTMASRTNSTPHVNRDPPRLALTHPSSFQTPVWAKDDSSLSSLSHPSSSTPGTRVVGQQTLTRQQQNTRRPLVLHTPPPLPLPKGERPKLRKRSSSLPLLNTISTTSKDTQAEPSGAGSTLTSASTLGLSPTPPTKDDSIAGNPSCSSIIATPMGLGQSKQLPPTPTLTPSQLENGGHAHDAHSKEGGRREGNKLRRAFAARRRENIRGWKSEDVFEVLSSGTGQTYAGSPPSSHTSATAVATTTTAMNVRGRPLEAASSSQVSPKPKATRSLPNPAIELVVVDSNGAETGSSAPHEIHTASPPNSRIHASSHQRKDLPIAPVAGYGHSTPSHRVLGLGLHTTSIPTQATAPKPKKSYLVPPHLSISTSQSAPGAPSAALSLLSSAAIPQTARSTASTKTNRTSVIPLSPGISSAVNYMMMQTPSPIASPIDGDKGTGEIVKGKREEPLQGGTTTTTMGSLPSKTTSGQGGDEDERSSSAHVAGQAHERQPMAATSTAVPIVSTDTTPVASFGSKSSAEVPSTSASPSAPESASPGIKEATTVPTTVSALALNPQSRNQMALNLNGADSSGAKDSTLNHESTEVVATMPTTTTVAAGTSSSMLAPSIQSVAPALSSAALPSTMSVPTSQPAQLTSIPPSSPPQPTAAVPFTSSAYAPSSPPQPQLYSINSNRFSLTNRPRPLSTGTTSTARAGGSGPGSAGASRPVSWAESFQSACTVVPGEEGRRRLSALALTGEKWKEEDEYLDAAEQEEDEEEFFSAPSTAAIGSPPPLGMVVSTATVSQKAKEDMSNQGRGRETQPMKPEDKTQSKLRNRRSMSLDSTGVLKEPLVGLASKRSKELLSSSAIGDANPLPSSTLPPTREDTAKTGNATGKEDKPEVPPKPKRYEPTQQKSKHIRAPSIGSSISQPAGSVSSHSESVSGPSGPSNLALSTKGNITLGSGVYAHAHGKSSSHSNLLGLSSYEREKQEKNGHSHPPSTMHNAGLRSRFVAWTGMGSSSSTDGERRKETSSASSISMSMASGTGSVTSFSSNSNAVGQASLSSSWSSFSGVSALSGVPQAPHSHLGHGQSGHAQTSHTHGQHLAQNQGTPTHPHSHSHRATTLSVSGLGPAAAGLAKRAVEKMGRKWGAKIGFGGLSGGTSLGVDKGGDDGNGSMGSGVSRVVQDTLLRFVKSLIRAQIGI</sequence>
<feature type="compositionally biased region" description="Low complexity" evidence="1">
    <location>
        <begin position="687"/>
        <end position="696"/>
    </location>
</feature>
<feature type="region of interest" description="Disordered" evidence="1">
    <location>
        <begin position="624"/>
        <end position="710"/>
    </location>
</feature>
<feature type="compositionally biased region" description="Polar residues" evidence="1">
    <location>
        <begin position="1"/>
        <end position="16"/>
    </location>
</feature>
<evidence type="ECO:0000313" key="2">
    <source>
        <dbReference type="EMBL" id="KAF9526508.1"/>
    </source>
</evidence>
<feature type="compositionally biased region" description="Low complexity" evidence="1">
    <location>
        <begin position="914"/>
        <end position="930"/>
    </location>
</feature>
<comment type="caution">
    <text evidence="2">The sequence shown here is derived from an EMBL/GenBank/DDBJ whole genome shotgun (WGS) entry which is preliminary data.</text>
</comment>
<feature type="region of interest" description="Disordered" evidence="1">
    <location>
        <begin position="291"/>
        <end position="319"/>
    </location>
</feature>
<evidence type="ECO:0000256" key="1">
    <source>
        <dbReference type="SAM" id="MobiDB-lite"/>
    </source>
</evidence>
<name>A0A9P6EBR3_9AGAR</name>
<feature type="compositionally biased region" description="Low complexity" evidence="1">
    <location>
        <begin position="518"/>
        <end position="539"/>
    </location>
</feature>
<feature type="compositionally biased region" description="Polar residues" evidence="1">
    <location>
        <begin position="672"/>
        <end position="681"/>
    </location>
</feature>
<protein>
    <submittedName>
        <fullName evidence="2">Uncharacterized protein</fullName>
    </submittedName>
</protein>
<proteinExistence type="predicted"/>